<dbReference type="AlphaFoldDB" id="A0A0S7BW04"/>
<evidence type="ECO:0000259" key="2">
    <source>
        <dbReference type="Pfam" id="PF04389"/>
    </source>
</evidence>
<gene>
    <name evidence="3" type="ORF">TBC1_1178</name>
</gene>
<keyword evidence="4" id="KW-1185">Reference proteome</keyword>
<dbReference type="Gene3D" id="3.40.630.10">
    <property type="entry name" value="Zn peptidases"/>
    <property type="match status" value="1"/>
</dbReference>
<dbReference type="PANTHER" id="PTHR12147">
    <property type="entry name" value="METALLOPEPTIDASE M28 FAMILY MEMBER"/>
    <property type="match status" value="1"/>
</dbReference>
<reference evidence="3" key="1">
    <citation type="journal article" date="2015" name="Genome Announc.">
        <title>Draft Genome Sequence of Bacteroidales Strain TBC1, a Novel Isolate from a Methanogenic Wastewater Treatment System.</title>
        <authorList>
            <person name="Tourlousse D.M."/>
            <person name="Matsuura N."/>
            <person name="Sun L."/>
            <person name="Toyonaga M."/>
            <person name="Kuroda K."/>
            <person name="Ohashi A."/>
            <person name="Cruz R."/>
            <person name="Yamaguchi T."/>
            <person name="Sekiguchi Y."/>
        </authorList>
    </citation>
    <scope>NUCLEOTIDE SEQUENCE [LARGE SCALE GENOMIC DNA]</scope>
    <source>
        <strain evidence="3">TBC1</strain>
    </source>
</reference>
<evidence type="ECO:0000256" key="1">
    <source>
        <dbReference type="SAM" id="SignalP"/>
    </source>
</evidence>
<dbReference type="RefSeq" id="WP_062036884.1">
    <property type="nucleotide sequence ID" value="NZ_DF968182.1"/>
</dbReference>
<dbReference type="EMBL" id="DF968182">
    <property type="protein sequence ID" value="GAP41950.1"/>
    <property type="molecule type" value="Genomic_DNA"/>
</dbReference>
<dbReference type="GO" id="GO:0006508">
    <property type="term" value="P:proteolysis"/>
    <property type="evidence" value="ECO:0007669"/>
    <property type="project" value="InterPro"/>
</dbReference>
<organism evidence="3">
    <name type="scientific">Lentimicrobium saccharophilum</name>
    <dbReference type="NCBI Taxonomy" id="1678841"/>
    <lineage>
        <taxon>Bacteria</taxon>
        <taxon>Pseudomonadati</taxon>
        <taxon>Bacteroidota</taxon>
        <taxon>Bacteroidia</taxon>
        <taxon>Bacteroidales</taxon>
        <taxon>Lentimicrobiaceae</taxon>
        <taxon>Lentimicrobium</taxon>
    </lineage>
</organism>
<dbReference type="SUPFAM" id="SSF53187">
    <property type="entry name" value="Zn-dependent exopeptidases"/>
    <property type="match status" value="1"/>
</dbReference>
<evidence type="ECO:0000313" key="4">
    <source>
        <dbReference type="Proteomes" id="UP000053091"/>
    </source>
</evidence>
<dbReference type="GO" id="GO:0008235">
    <property type="term" value="F:metalloexopeptidase activity"/>
    <property type="evidence" value="ECO:0007669"/>
    <property type="project" value="InterPro"/>
</dbReference>
<dbReference type="OrthoDB" id="9764939at2"/>
<proteinExistence type="predicted"/>
<keyword evidence="1" id="KW-0732">Signal</keyword>
<dbReference type="PANTHER" id="PTHR12147:SF26">
    <property type="entry name" value="PEPTIDASE M28 DOMAIN-CONTAINING PROTEIN"/>
    <property type="match status" value="1"/>
</dbReference>
<name>A0A0S7BW04_9BACT</name>
<protein>
    <submittedName>
        <fullName evidence="3">Peptidase family M28</fullName>
    </submittedName>
</protein>
<evidence type="ECO:0000313" key="3">
    <source>
        <dbReference type="EMBL" id="GAP41950.1"/>
    </source>
</evidence>
<sequence length="431" mass="48297">MKSVLLFLTGILCCLAGPGNGAKAQEVDYARYVMDTLSAPGLYGRGYVNFGSLQASQFITRQLFDLGVRPFTDSYSREFTLPVNTFPGSMMLNISGRDLMPGVEFVVRADCPPVNGVFKIVFLDSADFANQRKLDKILRKDLKNSLLSFDKSLLEGAASRQADSMLRTNYPGAGGYLMVNQGEKLIWSVSPGFRQLDYPVVEVLGEALPRKPENAAIIVDAEFYPAYRVMNIAGYLEGKKFPDSMLVFTAHYDHLGMMGRNARFPGANDNASGVAMMLDLARHFADSANRPDYSLAFLAFAGEEMGLKGSENFVENPVFPLDRIKFLVNLDMVGTGSEGITVVNGTIFPEYYRRMVRINADNEYILKVAERGESCNSDHCPFYRKGVPSVFIYSMGKEHREYHTIYDLSQRVPFSEYEDIFRLLRDFILTF</sequence>
<accession>A0A0S7BW04</accession>
<feature type="signal peptide" evidence="1">
    <location>
        <begin position="1"/>
        <end position="24"/>
    </location>
</feature>
<dbReference type="STRING" id="1678841.TBC1_1178"/>
<feature type="chain" id="PRO_5006633219" evidence="1">
    <location>
        <begin position="25"/>
        <end position="431"/>
    </location>
</feature>
<feature type="domain" description="Peptidase M28" evidence="2">
    <location>
        <begin position="231"/>
        <end position="426"/>
    </location>
</feature>
<dbReference type="InterPro" id="IPR045175">
    <property type="entry name" value="M28_fam"/>
</dbReference>
<dbReference type="InterPro" id="IPR007484">
    <property type="entry name" value="Peptidase_M28"/>
</dbReference>
<dbReference type="Pfam" id="PF04389">
    <property type="entry name" value="Peptidase_M28"/>
    <property type="match status" value="1"/>
</dbReference>
<dbReference type="Proteomes" id="UP000053091">
    <property type="component" value="Unassembled WGS sequence"/>
</dbReference>